<protein>
    <submittedName>
        <fullName evidence="1">P24 oleosin</fullName>
    </submittedName>
</protein>
<dbReference type="AlphaFoldDB" id="A0A5N5G793"/>
<gene>
    <name evidence="1" type="ORF">D8674_019327</name>
</gene>
<sequence>MLGWVLDRLGGRQVLGLLRVEGLDGRQVLGLLQVDGLGGEGVNNAWWETDARRAKGLNDKRELTPQVAHFMRQSRDLALWLR</sequence>
<dbReference type="EMBL" id="SMOL01000487">
    <property type="protein sequence ID" value="KAB2611295.1"/>
    <property type="molecule type" value="Genomic_DNA"/>
</dbReference>
<comment type="caution">
    <text evidence="1">The sequence shown here is derived from an EMBL/GenBank/DDBJ whole genome shotgun (WGS) entry which is preliminary data.</text>
</comment>
<dbReference type="Proteomes" id="UP000327157">
    <property type="component" value="Chromosome 17"/>
</dbReference>
<evidence type="ECO:0000313" key="1">
    <source>
        <dbReference type="EMBL" id="KAB2611295.1"/>
    </source>
</evidence>
<evidence type="ECO:0000313" key="2">
    <source>
        <dbReference type="Proteomes" id="UP000327157"/>
    </source>
</evidence>
<name>A0A5N5G793_9ROSA</name>
<reference evidence="1 2" key="1">
    <citation type="submission" date="2019-09" db="EMBL/GenBank/DDBJ databases">
        <authorList>
            <person name="Ou C."/>
        </authorList>
    </citation>
    <scope>NUCLEOTIDE SEQUENCE [LARGE SCALE GENOMIC DNA]</scope>
    <source>
        <strain evidence="1">S2</strain>
        <tissue evidence="1">Leaf</tissue>
    </source>
</reference>
<organism evidence="1 2">
    <name type="scientific">Pyrus ussuriensis x Pyrus communis</name>
    <dbReference type="NCBI Taxonomy" id="2448454"/>
    <lineage>
        <taxon>Eukaryota</taxon>
        <taxon>Viridiplantae</taxon>
        <taxon>Streptophyta</taxon>
        <taxon>Embryophyta</taxon>
        <taxon>Tracheophyta</taxon>
        <taxon>Spermatophyta</taxon>
        <taxon>Magnoliopsida</taxon>
        <taxon>eudicotyledons</taxon>
        <taxon>Gunneridae</taxon>
        <taxon>Pentapetalae</taxon>
        <taxon>rosids</taxon>
        <taxon>fabids</taxon>
        <taxon>Rosales</taxon>
        <taxon>Rosaceae</taxon>
        <taxon>Amygdaloideae</taxon>
        <taxon>Maleae</taxon>
        <taxon>Pyrus</taxon>
    </lineage>
</organism>
<keyword evidence="2" id="KW-1185">Reference proteome</keyword>
<proteinExistence type="predicted"/>
<reference evidence="1 2" key="3">
    <citation type="submission" date="2019-11" db="EMBL/GenBank/DDBJ databases">
        <title>A de novo genome assembly of a pear dwarfing rootstock.</title>
        <authorList>
            <person name="Wang F."/>
            <person name="Wang J."/>
            <person name="Li S."/>
            <person name="Zhang Y."/>
            <person name="Fang M."/>
            <person name="Ma L."/>
            <person name="Zhao Y."/>
            <person name="Jiang S."/>
        </authorList>
    </citation>
    <scope>NUCLEOTIDE SEQUENCE [LARGE SCALE GENOMIC DNA]</scope>
    <source>
        <strain evidence="1">S2</strain>
        <tissue evidence="1">Leaf</tissue>
    </source>
</reference>
<reference evidence="2" key="2">
    <citation type="submission" date="2019-10" db="EMBL/GenBank/DDBJ databases">
        <title>A de novo genome assembly of a pear dwarfing rootstock.</title>
        <authorList>
            <person name="Wang F."/>
            <person name="Wang J."/>
            <person name="Li S."/>
            <person name="Zhang Y."/>
            <person name="Fang M."/>
            <person name="Ma L."/>
            <person name="Zhao Y."/>
            <person name="Jiang S."/>
        </authorList>
    </citation>
    <scope>NUCLEOTIDE SEQUENCE [LARGE SCALE GENOMIC DNA]</scope>
</reference>
<accession>A0A5N5G793</accession>